<dbReference type="AlphaFoldDB" id="A0A094Q5N4"/>
<organism evidence="1">
    <name type="scientific">freshwater metagenome</name>
    <dbReference type="NCBI Taxonomy" id="449393"/>
    <lineage>
        <taxon>unclassified sequences</taxon>
        <taxon>metagenomes</taxon>
        <taxon>ecological metagenomes</taxon>
    </lineage>
</organism>
<name>A0A094Q5N4_9ZZZZ</name>
<gene>
    <name evidence="1" type="ORF">GM51_7770</name>
</gene>
<proteinExistence type="predicted"/>
<accession>A0A094Q5N4</accession>
<evidence type="ECO:0008006" key="2">
    <source>
        <dbReference type="Google" id="ProtNLM"/>
    </source>
</evidence>
<evidence type="ECO:0000313" key="1">
    <source>
        <dbReference type="EMBL" id="KGA18722.1"/>
    </source>
</evidence>
<reference evidence="1" key="1">
    <citation type="submission" date="2014-06" db="EMBL/GenBank/DDBJ databases">
        <title>Key roles for freshwater Actinobacteria revealed by deep metagenomic sequencing.</title>
        <authorList>
            <person name="Ghai R."/>
            <person name="Mizuno C.M."/>
            <person name="Picazo A."/>
            <person name="Camacho A."/>
            <person name="Rodriguez-Valera F."/>
        </authorList>
    </citation>
    <scope>NUCLEOTIDE SEQUENCE</scope>
</reference>
<comment type="caution">
    <text evidence="1">The sequence shown here is derived from an EMBL/GenBank/DDBJ whole genome shotgun (WGS) entry which is preliminary data.</text>
</comment>
<protein>
    <recommendedName>
        <fullName evidence="2">Bacterial Pleckstrin homology domain-containing protein</fullName>
    </recommendedName>
</protein>
<dbReference type="EMBL" id="JNSL01000039">
    <property type="protein sequence ID" value="KGA18722.1"/>
    <property type="molecule type" value="Genomic_DNA"/>
</dbReference>
<sequence>MAKVSVANNELRVSIGAFESIQALQRSFSIPLDHVRGATEDPNYIKDGLGFRSPGTGFPGMIAKGTFRKIGEKTLSLWSKSQEIVVIELVNAKWDRLILGCEDAKSLAMKINSAKSK</sequence>